<dbReference type="AlphaFoldDB" id="A0AAE3IRX8"/>
<organism evidence="2 3">
    <name type="scientific">Perspicuibacillus lycopersici</name>
    <dbReference type="NCBI Taxonomy" id="1325689"/>
    <lineage>
        <taxon>Bacteria</taxon>
        <taxon>Bacillati</taxon>
        <taxon>Bacillota</taxon>
        <taxon>Bacilli</taxon>
        <taxon>Bacillales</taxon>
        <taxon>Bacillaceae</taxon>
        <taxon>Perspicuibacillus</taxon>
    </lineage>
</organism>
<keyword evidence="3" id="KW-1185">Reference proteome</keyword>
<reference evidence="2" key="1">
    <citation type="submission" date="2022-10" db="EMBL/GenBank/DDBJ databases">
        <title>Description of Fervidibacillus gen. nov. in the family Fervidibacillaceae fam. nov. with two species, Fervidibacillus albus sp. nov., and Fervidibacillus halotolerans sp. nov., isolated from tidal flat sediments.</title>
        <authorList>
            <person name="Kwon K.K."/>
            <person name="Yang S.-H."/>
        </authorList>
    </citation>
    <scope>NUCLEOTIDE SEQUENCE</scope>
    <source>
        <strain evidence="2">JCM 19140</strain>
    </source>
</reference>
<dbReference type="Pfam" id="PF26310">
    <property type="entry name" value="YczF"/>
    <property type="match status" value="1"/>
</dbReference>
<dbReference type="EMBL" id="JAOUSF010000001">
    <property type="protein sequence ID" value="MCU9612306.1"/>
    <property type="molecule type" value="Genomic_DNA"/>
</dbReference>
<dbReference type="InterPro" id="IPR058725">
    <property type="entry name" value="YczF"/>
</dbReference>
<name>A0AAE3IRX8_9BACI</name>
<proteinExistence type="predicted"/>
<evidence type="ECO:0000256" key="1">
    <source>
        <dbReference type="SAM" id="Phobius"/>
    </source>
</evidence>
<accession>A0AAE3IRX8</accession>
<evidence type="ECO:0000313" key="2">
    <source>
        <dbReference type="EMBL" id="MCU9612306.1"/>
    </source>
</evidence>
<sequence>MKNIVVILVIVMALVFLLIGIDLVMGYRIQDTIYTAINPFRVMELPELVLLFLFILFFIIRLLSSFFKKLKKTVPTKN</sequence>
<protein>
    <submittedName>
        <fullName evidence="2">Uncharacterized protein</fullName>
    </submittedName>
</protein>
<dbReference type="RefSeq" id="WP_263071437.1">
    <property type="nucleotide sequence ID" value="NZ_JAOUSF010000001.1"/>
</dbReference>
<feature type="transmembrane region" description="Helical" evidence="1">
    <location>
        <begin position="48"/>
        <end position="67"/>
    </location>
</feature>
<keyword evidence="1" id="KW-0472">Membrane</keyword>
<comment type="caution">
    <text evidence="2">The sequence shown here is derived from an EMBL/GenBank/DDBJ whole genome shotgun (WGS) entry which is preliminary data.</text>
</comment>
<dbReference type="Proteomes" id="UP001209318">
    <property type="component" value="Unassembled WGS sequence"/>
</dbReference>
<keyword evidence="1" id="KW-1133">Transmembrane helix</keyword>
<evidence type="ECO:0000313" key="3">
    <source>
        <dbReference type="Proteomes" id="UP001209318"/>
    </source>
</evidence>
<gene>
    <name evidence="2" type="ORF">OEV98_01855</name>
</gene>
<keyword evidence="1" id="KW-0812">Transmembrane</keyword>
<feature type="transmembrane region" description="Helical" evidence="1">
    <location>
        <begin position="6"/>
        <end position="27"/>
    </location>
</feature>